<evidence type="ECO:0000259" key="5">
    <source>
        <dbReference type="PROSITE" id="PS51149"/>
    </source>
</evidence>
<dbReference type="EC" id="2.3.1.54" evidence="7"/>
<dbReference type="RefSeq" id="WP_012175607.1">
    <property type="nucleotide sequence ID" value="NC_009943.1"/>
</dbReference>
<dbReference type="GO" id="GO:0016829">
    <property type="term" value="F:lyase activity"/>
    <property type="evidence" value="ECO:0007669"/>
    <property type="project" value="UniProtKB-KW"/>
</dbReference>
<evidence type="ECO:0000256" key="1">
    <source>
        <dbReference type="ARBA" id="ARBA00022818"/>
    </source>
</evidence>
<dbReference type="EMBL" id="CP000859">
    <property type="protein sequence ID" value="ABW67995.1"/>
    <property type="molecule type" value="Genomic_DNA"/>
</dbReference>
<keyword evidence="2" id="KW-0456">Lyase</keyword>
<feature type="domain" description="Glycine radical" evidence="5">
    <location>
        <begin position="863"/>
        <end position="987"/>
    </location>
</feature>
<keyword evidence="7" id="KW-0808">Transferase</keyword>
<proteinExistence type="predicted"/>
<feature type="region of interest" description="Disordered" evidence="4">
    <location>
        <begin position="138"/>
        <end position="165"/>
    </location>
</feature>
<dbReference type="OrthoDB" id="9803969at2"/>
<evidence type="ECO:0000313" key="8">
    <source>
        <dbReference type="Proteomes" id="UP000008561"/>
    </source>
</evidence>
<dbReference type="Pfam" id="PF01228">
    <property type="entry name" value="Gly_radical"/>
    <property type="match status" value="1"/>
</dbReference>
<evidence type="ECO:0000259" key="6">
    <source>
        <dbReference type="PROSITE" id="PS51554"/>
    </source>
</evidence>
<name>A8ZUG3_DESOH</name>
<dbReference type="InterPro" id="IPR004184">
    <property type="entry name" value="PFL_dom"/>
</dbReference>
<dbReference type="Pfam" id="PF02901">
    <property type="entry name" value="PFL-like"/>
    <property type="match status" value="1"/>
</dbReference>
<dbReference type="SUPFAM" id="SSF51998">
    <property type="entry name" value="PFL-like glycyl radical enzymes"/>
    <property type="match status" value="1"/>
</dbReference>
<dbReference type="GO" id="GO:0008861">
    <property type="term" value="F:formate C-acetyltransferase activity"/>
    <property type="evidence" value="ECO:0007669"/>
    <property type="project" value="UniProtKB-EC"/>
</dbReference>
<feature type="domain" description="PFL" evidence="6">
    <location>
        <begin position="190"/>
        <end position="860"/>
    </location>
</feature>
<dbReference type="PROSITE" id="PS51149">
    <property type="entry name" value="GLY_RADICAL_2"/>
    <property type="match status" value="1"/>
</dbReference>
<keyword evidence="8" id="KW-1185">Reference proteome</keyword>
<evidence type="ECO:0000313" key="7">
    <source>
        <dbReference type="EMBL" id="ABW67995.1"/>
    </source>
</evidence>
<dbReference type="PANTHER" id="PTHR43641:SF2">
    <property type="entry name" value="DEHYDRATASE YBIW-RELATED"/>
    <property type="match status" value="1"/>
</dbReference>
<feature type="compositionally biased region" description="Basic and acidic residues" evidence="4">
    <location>
        <begin position="138"/>
        <end position="147"/>
    </location>
</feature>
<keyword evidence="1 3" id="KW-0556">Organic radical</keyword>
<dbReference type="KEGG" id="dol:Dole_2191"/>
<evidence type="ECO:0000256" key="4">
    <source>
        <dbReference type="SAM" id="MobiDB-lite"/>
    </source>
</evidence>
<dbReference type="PANTHER" id="PTHR43641">
    <property type="entry name" value="FORMATE ACETYLTRANSFERASE 3-RELATED"/>
    <property type="match status" value="1"/>
</dbReference>
<dbReference type="InterPro" id="IPR051215">
    <property type="entry name" value="GRE"/>
</dbReference>
<dbReference type="STRING" id="96561.Dole_2191"/>
<evidence type="ECO:0000256" key="2">
    <source>
        <dbReference type="ARBA" id="ARBA00023239"/>
    </source>
</evidence>
<dbReference type="HOGENOM" id="CLU_009096_0_1_7"/>
<dbReference type="InterPro" id="IPR001150">
    <property type="entry name" value="Gly_radical"/>
</dbReference>
<protein>
    <submittedName>
        <fullName evidence="7">Formate C-acetyltransferase</fullName>
        <ecNumber evidence="7">2.3.1.54</ecNumber>
    </submittedName>
</protein>
<organism evidence="7 8">
    <name type="scientific">Desulfosudis oleivorans (strain DSM 6200 / JCM 39069 / Hxd3)</name>
    <name type="common">Desulfococcus oleovorans</name>
    <dbReference type="NCBI Taxonomy" id="96561"/>
    <lineage>
        <taxon>Bacteria</taxon>
        <taxon>Pseudomonadati</taxon>
        <taxon>Thermodesulfobacteriota</taxon>
        <taxon>Desulfobacteria</taxon>
        <taxon>Desulfobacterales</taxon>
        <taxon>Desulfosudaceae</taxon>
        <taxon>Desulfosudis</taxon>
    </lineage>
</organism>
<dbReference type="Proteomes" id="UP000008561">
    <property type="component" value="Chromosome"/>
</dbReference>
<sequence length="987" mass="110207">MNANRKGMTNMLANLFFRFFAANFNLRPALNRYLSCDDGPINFTFGIRTESGSVEQAVQFENGRVRVLKKMPEKPDAQLVFVDEAAVKEAATQPPNKLMLALMENRMVTRGNLGYLQLMNFYLSLLLKKVQVGKLQKEAKREKRDYDPAEASQKSINKKNKDRLSATATDPGVRFLADPYLADYSLDDFPRLKTFLDIHLKTRPALCHERPEILTRWYRENGFETDKNGEPWVAEIRQAHALKYLMENRKPLIRENDLVAGTTTAQEIGVVLYPDAHGTMIWGELLTAPHRPLNPYDVSPNTIDVLHNSVFPFWLNRNFREWVRDNKGYPDCQKLDERFAACFLWKTVALSHTILDYPTLLSLGTKGIMAQIDAEIGRTSEADAEKHTTLRAMKLTLEGINAYAKNLAAEAHRLAGMEKDPARKKELVRLADICRKVPENPAATLDEAINAIWIVWVGVHMENTNAGFSLGRMDQWLQPYFEADMAALKNENEQKDYIRRAIELVGCFYMRCTDHLPLIPDIGNYLFGGSSSDQAITLGGVTPDGEDAVNDMTYIFLKVTEMLSIRDPNVNARYNREKNSDAYLARLCEVNLNTAATPSIHNDEAVMASLAEFNYPAEHLRDWAATGCVEPTLSGRHIGHTNCMMFNMVAALEMALNNGRHPLMRWDLGPKTGDVTTGHFKDFESFFEAFATQLGFLADQTCEYNNLLGQAHQTIRPTPYISALIQGPKEKGRDVTKGGALYNSSGVACIGLADITDSMMVIKKLVFDGKQVSFGDLHRALAANFENEPALLAIIKNKIPLFGSGDKEALAMANRIIRLAHDIFGAHTNYRGGPYTAGFWSMSNHVAFGTLTGALPSGRLAGKAFTPGLTPEPHSSPSILDNLRDVAGLDPTAMNNNIAFNVKVVPAPGESHAQTVNTLCSYTKAYTGLGGMQMQLNVVSSDTLRDAMEHPENYQNLLVRISGYNAYFVSLNREMQIELIERAEFGM</sequence>
<feature type="modified residue" description="Glycine radical" evidence="3">
    <location>
        <position position="963"/>
    </location>
</feature>
<gene>
    <name evidence="7" type="ordered locus">Dole_2191</name>
</gene>
<dbReference type="Gene3D" id="3.20.70.20">
    <property type="match status" value="1"/>
</dbReference>
<evidence type="ECO:0000256" key="3">
    <source>
        <dbReference type="PROSITE-ProRule" id="PRU00493"/>
    </source>
</evidence>
<dbReference type="GO" id="GO:0005829">
    <property type="term" value="C:cytosol"/>
    <property type="evidence" value="ECO:0007669"/>
    <property type="project" value="TreeGrafter"/>
</dbReference>
<dbReference type="SMR" id="A8ZUG3"/>
<keyword evidence="7" id="KW-0012">Acyltransferase</keyword>
<dbReference type="PROSITE" id="PS51554">
    <property type="entry name" value="PFL"/>
    <property type="match status" value="1"/>
</dbReference>
<accession>A8ZUG3</accession>
<reference evidence="7 8" key="1">
    <citation type="submission" date="2007-10" db="EMBL/GenBank/DDBJ databases">
        <title>Complete sequence of Desulfococcus oleovorans Hxd3.</title>
        <authorList>
            <consortium name="US DOE Joint Genome Institute"/>
            <person name="Copeland A."/>
            <person name="Lucas S."/>
            <person name="Lapidus A."/>
            <person name="Barry K."/>
            <person name="Glavina del Rio T."/>
            <person name="Dalin E."/>
            <person name="Tice H."/>
            <person name="Pitluck S."/>
            <person name="Kiss H."/>
            <person name="Brettin T."/>
            <person name="Bruce D."/>
            <person name="Detter J.C."/>
            <person name="Han C."/>
            <person name="Schmutz J."/>
            <person name="Larimer F."/>
            <person name="Land M."/>
            <person name="Hauser L."/>
            <person name="Kyrpides N."/>
            <person name="Kim E."/>
            <person name="Wawrik B."/>
            <person name="Richardson P."/>
        </authorList>
    </citation>
    <scope>NUCLEOTIDE SEQUENCE [LARGE SCALE GENOMIC DNA]</scope>
    <source>
        <strain evidence="8">DSM 6200 / JCM 39069 / Hxd3</strain>
    </source>
</reference>
<dbReference type="eggNOG" id="COG1882">
    <property type="taxonomic scope" value="Bacteria"/>
</dbReference>
<dbReference type="AlphaFoldDB" id="A8ZUG3"/>